<keyword evidence="3" id="KW-0808">Transferase</keyword>
<accession>A0A8S9IX33</accession>
<keyword evidence="3" id="KW-0418">Kinase</keyword>
<comment type="caution">
    <text evidence="7">The sequence shown here is derived from an EMBL/GenBank/DDBJ whole genome shotgun (WGS) entry which is preliminary data.</text>
</comment>
<name>A0A8S9IX33_BRACR</name>
<evidence type="ECO:0000256" key="3">
    <source>
        <dbReference type="ARBA" id="ARBA00022777"/>
    </source>
</evidence>
<dbReference type="InterPro" id="IPR045865">
    <property type="entry name" value="ACT-like_dom_sf"/>
</dbReference>
<proteinExistence type="predicted"/>
<dbReference type="GO" id="GO:0005524">
    <property type="term" value="F:ATP binding"/>
    <property type="evidence" value="ECO:0007669"/>
    <property type="project" value="UniProtKB-KW"/>
</dbReference>
<comment type="pathway">
    <text evidence="5">Amino-acid biosynthesis; L-methionine biosynthesis via de novo pathway.</text>
</comment>
<evidence type="ECO:0000259" key="6">
    <source>
        <dbReference type="Pfam" id="PF22468"/>
    </source>
</evidence>
<dbReference type="GO" id="GO:0004072">
    <property type="term" value="F:aspartate kinase activity"/>
    <property type="evidence" value="ECO:0007669"/>
    <property type="project" value="UniProtKB-EC"/>
</dbReference>
<dbReference type="EMBL" id="QGKY02001015">
    <property type="protein sequence ID" value="KAF2573596.1"/>
    <property type="molecule type" value="Genomic_DNA"/>
</dbReference>
<feature type="domain" description="Aspartokinase ACT" evidence="6">
    <location>
        <begin position="1"/>
        <end position="31"/>
    </location>
</feature>
<keyword evidence="4" id="KW-0067">ATP-binding</keyword>
<protein>
    <recommendedName>
        <fullName evidence="1">aspartate kinase</fullName>
        <ecNumber evidence="1">2.7.2.4</ecNumber>
    </recommendedName>
</protein>
<sequence>MISQGASKVNISLIVNDDEAEGCVEALHKSFFESGDLSELLIQPRLGNGSPVRTMQVDN</sequence>
<organism evidence="7">
    <name type="scientific">Brassica cretica</name>
    <name type="common">Mustard</name>
    <dbReference type="NCBI Taxonomy" id="69181"/>
    <lineage>
        <taxon>Eukaryota</taxon>
        <taxon>Viridiplantae</taxon>
        <taxon>Streptophyta</taxon>
        <taxon>Embryophyta</taxon>
        <taxon>Tracheophyta</taxon>
        <taxon>Spermatophyta</taxon>
        <taxon>Magnoliopsida</taxon>
        <taxon>eudicotyledons</taxon>
        <taxon>Gunneridae</taxon>
        <taxon>Pentapetalae</taxon>
        <taxon>rosids</taxon>
        <taxon>malvids</taxon>
        <taxon>Brassicales</taxon>
        <taxon>Brassicaceae</taxon>
        <taxon>Brassiceae</taxon>
        <taxon>Brassica</taxon>
    </lineage>
</organism>
<evidence type="ECO:0000313" key="7">
    <source>
        <dbReference type="EMBL" id="KAF2573596.1"/>
    </source>
</evidence>
<dbReference type="SUPFAM" id="SSF55021">
    <property type="entry name" value="ACT-like"/>
    <property type="match status" value="1"/>
</dbReference>
<reference evidence="7" key="1">
    <citation type="submission" date="2019-12" db="EMBL/GenBank/DDBJ databases">
        <title>Genome sequencing and annotation of Brassica cretica.</title>
        <authorList>
            <person name="Studholme D.J."/>
            <person name="Sarris P.F."/>
        </authorList>
    </citation>
    <scope>NUCLEOTIDE SEQUENCE</scope>
    <source>
        <strain evidence="7">PFS-102/07</strain>
        <tissue evidence="7">Leaf</tissue>
    </source>
</reference>
<evidence type="ECO:0000256" key="5">
    <source>
        <dbReference type="ARBA" id="ARBA00034478"/>
    </source>
</evidence>
<keyword evidence="2" id="KW-0547">Nucleotide-binding</keyword>
<evidence type="ECO:0000256" key="4">
    <source>
        <dbReference type="ARBA" id="ARBA00022840"/>
    </source>
</evidence>
<dbReference type="InterPro" id="IPR054352">
    <property type="entry name" value="ACT_Aspartokinase"/>
</dbReference>
<dbReference type="Gene3D" id="3.30.70.260">
    <property type="match status" value="1"/>
</dbReference>
<evidence type="ECO:0000256" key="2">
    <source>
        <dbReference type="ARBA" id="ARBA00022741"/>
    </source>
</evidence>
<dbReference type="Pfam" id="PF22468">
    <property type="entry name" value="ACT_9"/>
    <property type="match status" value="1"/>
</dbReference>
<dbReference type="AlphaFoldDB" id="A0A8S9IX33"/>
<evidence type="ECO:0000256" key="1">
    <source>
        <dbReference type="ARBA" id="ARBA00013059"/>
    </source>
</evidence>
<gene>
    <name evidence="7" type="ORF">F2Q70_00006215</name>
</gene>
<dbReference type="EC" id="2.7.2.4" evidence="1"/>